<organism evidence="3 4">
    <name type="scientific">Temnothorax curvispinosus</name>
    <dbReference type="NCBI Taxonomy" id="300111"/>
    <lineage>
        <taxon>Eukaryota</taxon>
        <taxon>Metazoa</taxon>
        <taxon>Ecdysozoa</taxon>
        <taxon>Arthropoda</taxon>
        <taxon>Hexapoda</taxon>
        <taxon>Insecta</taxon>
        <taxon>Pterygota</taxon>
        <taxon>Neoptera</taxon>
        <taxon>Endopterygota</taxon>
        <taxon>Hymenoptera</taxon>
        <taxon>Apocrita</taxon>
        <taxon>Aculeata</taxon>
        <taxon>Formicoidea</taxon>
        <taxon>Formicidae</taxon>
        <taxon>Myrmicinae</taxon>
        <taxon>Temnothorax</taxon>
    </lineage>
</organism>
<feature type="signal peptide" evidence="1">
    <location>
        <begin position="1"/>
        <end position="24"/>
    </location>
</feature>
<gene>
    <name evidence="4" type="primary">LOC112465789</name>
</gene>
<evidence type="ECO:0000313" key="4">
    <source>
        <dbReference type="RefSeq" id="XP_024889283.1"/>
    </source>
</evidence>
<evidence type="ECO:0000256" key="1">
    <source>
        <dbReference type="SAM" id="SignalP"/>
    </source>
</evidence>
<keyword evidence="1" id="KW-0732">Signal</keyword>
<dbReference type="GeneID" id="112465789"/>
<dbReference type="PANTHER" id="PTHR11607">
    <property type="entry name" value="ALPHA-MANNOSIDASE"/>
    <property type="match status" value="1"/>
</dbReference>
<dbReference type="PANTHER" id="PTHR11607:SF3">
    <property type="entry name" value="LYSOSOMAL ALPHA-MANNOSIDASE"/>
    <property type="match status" value="1"/>
</dbReference>
<name>A0A6J1R520_9HYME</name>
<sequence length="324" mass="37419">MLRYEFLLLLLSLVFAQFLAPGDAARIPRTTPDAAPTKCHEACHAVDPNKLNIHMVPHTHDDVGWLKTVDQYYFGSRSTIQKAGVQYILDSVIKALLADPTRRFIWVETAFLWKWWLRQNDLVRADVRTLIAEGRLEIIGGAWSMNDEACTHYHSLVDQFTWGFRRLDDTFGSCARPRIGWQIDPFGHSREQASLFSQMGFDGMLFGRLDYQDKNKRLQDKEMEFIWKSSPNLGKRANLFTVAMFNNYSPPPGFCFDVLCADEPMVDDPDSPDYNIDSRVDLFVRYAKIQALTYKTNHIIITMGEDFHYQQAEMVFGNLDKLIK</sequence>
<dbReference type="GO" id="GO:0006013">
    <property type="term" value="P:mannose metabolic process"/>
    <property type="evidence" value="ECO:0007669"/>
    <property type="project" value="InterPro"/>
</dbReference>
<dbReference type="SUPFAM" id="SSF88713">
    <property type="entry name" value="Glycoside hydrolase/deacetylase"/>
    <property type="match status" value="1"/>
</dbReference>
<dbReference type="InterPro" id="IPR000602">
    <property type="entry name" value="Glyco_hydro_38_N"/>
</dbReference>
<accession>A0A6J1R520</accession>
<dbReference type="InterPro" id="IPR050843">
    <property type="entry name" value="Glycosyl_Hydrlase_38"/>
</dbReference>
<dbReference type="FunFam" id="3.20.110.10:FF:000001">
    <property type="entry name" value="Alpha-mannosidase"/>
    <property type="match status" value="1"/>
</dbReference>
<dbReference type="RefSeq" id="XP_024889283.1">
    <property type="nucleotide sequence ID" value="XM_025033515.1"/>
</dbReference>
<dbReference type="GO" id="GO:0004559">
    <property type="term" value="F:alpha-mannosidase activity"/>
    <property type="evidence" value="ECO:0007669"/>
    <property type="project" value="InterPro"/>
</dbReference>
<feature type="domain" description="Glycoside hydrolase family 38 N-terminal" evidence="2">
    <location>
        <begin position="52"/>
        <end position="324"/>
    </location>
</feature>
<keyword evidence="3" id="KW-1185">Reference proteome</keyword>
<proteinExistence type="predicted"/>
<dbReference type="InterPro" id="IPR011330">
    <property type="entry name" value="Glyco_hydro/deAcase_b/a-brl"/>
</dbReference>
<evidence type="ECO:0000259" key="2">
    <source>
        <dbReference type="Pfam" id="PF01074"/>
    </source>
</evidence>
<dbReference type="Gene3D" id="3.20.110.10">
    <property type="entry name" value="Glycoside hydrolase 38, N terminal domain"/>
    <property type="match status" value="1"/>
</dbReference>
<dbReference type="AlphaFoldDB" id="A0A6J1R520"/>
<dbReference type="CDD" id="cd10810">
    <property type="entry name" value="GH38N_AMII_LAM_like"/>
    <property type="match status" value="1"/>
</dbReference>
<dbReference type="InterPro" id="IPR027291">
    <property type="entry name" value="Glyco_hydro_38_N_sf"/>
</dbReference>
<reference evidence="4" key="1">
    <citation type="submission" date="2025-08" db="UniProtKB">
        <authorList>
            <consortium name="RefSeq"/>
        </authorList>
    </citation>
    <scope>IDENTIFICATION</scope>
    <source>
        <tissue evidence="4">Whole body</tissue>
    </source>
</reference>
<dbReference type="GO" id="GO:0005764">
    <property type="term" value="C:lysosome"/>
    <property type="evidence" value="ECO:0007669"/>
    <property type="project" value="TreeGrafter"/>
</dbReference>
<protein>
    <submittedName>
        <fullName evidence="4">Lysosomal alpha-mannosidase-like isoform X2</fullName>
    </submittedName>
</protein>
<dbReference type="Pfam" id="PF01074">
    <property type="entry name" value="Glyco_hydro_38N"/>
    <property type="match status" value="1"/>
</dbReference>
<evidence type="ECO:0000313" key="3">
    <source>
        <dbReference type="Proteomes" id="UP000504618"/>
    </source>
</evidence>
<dbReference type="Proteomes" id="UP000504618">
    <property type="component" value="Unplaced"/>
</dbReference>
<feature type="chain" id="PRO_5026823299" evidence="1">
    <location>
        <begin position="25"/>
        <end position="324"/>
    </location>
</feature>